<evidence type="ECO:0000256" key="5">
    <source>
        <dbReference type="ARBA" id="ARBA00022801"/>
    </source>
</evidence>
<evidence type="ECO:0000256" key="6">
    <source>
        <dbReference type="ARBA" id="ARBA00022824"/>
    </source>
</evidence>
<dbReference type="InterPro" id="IPR056824">
    <property type="entry name" value="PGAP1_TMD"/>
</dbReference>
<organism evidence="15 16">
    <name type="scientific">Piloderma croceum (strain F 1598)</name>
    <dbReference type="NCBI Taxonomy" id="765440"/>
    <lineage>
        <taxon>Eukaryota</taxon>
        <taxon>Fungi</taxon>
        <taxon>Dikarya</taxon>
        <taxon>Basidiomycota</taxon>
        <taxon>Agaricomycotina</taxon>
        <taxon>Agaricomycetes</taxon>
        <taxon>Agaricomycetidae</taxon>
        <taxon>Atheliales</taxon>
        <taxon>Atheliaceae</taxon>
        <taxon>Piloderma</taxon>
    </lineage>
</organism>
<dbReference type="Pfam" id="PF25140">
    <property type="entry name" value="PGAP1_TMD"/>
    <property type="match status" value="1"/>
</dbReference>
<feature type="transmembrane region" description="Helical" evidence="10">
    <location>
        <begin position="984"/>
        <end position="1005"/>
    </location>
</feature>
<evidence type="ECO:0000256" key="4">
    <source>
        <dbReference type="ARBA" id="ARBA00022692"/>
    </source>
</evidence>
<evidence type="ECO:0000256" key="7">
    <source>
        <dbReference type="ARBA" id="ARBA00022927"/>
    </source>
</evidence>
<feature type="transmembrane region" description="Helical" evidence="10">
    <location>
        <begin position="955"/>
        <end position="972"/>
    </location>
</feature>
<dbReference type="GO" id="GO:0006888">
    <property type="term" value="P:endoplasmic reticulum to Golgi vesicle-mediated transport"/>
    <property type="evidence" value="ECO:0007669"/>
    <property type="project" value="TreeGrafter"/>
</dbReference>
<dbReference type="EMBL" id="KN833052">
    <property type="protein sequence ID" value="KIM75032.1"/>
    <property type="molecule type" value="Genomic_DNA"/>
</dbReference>
<evidence type="ECO:0000259" key="14">
    <source>
        <dbReference type="Pfam" id="PF25140"/>
    </source>
</evidence>
<dbReference type="SUPFAM" id="SSF53474">
    <property type="entry name" value="alpha/beta-Hydrolases"/>
    <property type="match status" value="1"/>
</dbReference>
<accession>A0A0C3BCI3</accession>
<dbReference type="Proteomes" id="UP000054166">
    <property type="component" value="Unassembled WGS sequence"/>
</dbReference>
<evidence type="ECO:0000256" key="1">
    <source>
        <dbReference type="ARBA" id="ARBA00004477"/>
    </source>
</evidence>
<feature type="transmembrane region" description="Helical" evidence="10">
    <location>
        <begin position="674"/>
        <end position="694"/>
    </location>
</feature>
<dbReference type="FunCoup" id="A0A0C3BCI3">
    <property type="interactions" value="167"/>
</dbReference>
<dbReference type="Pfam" id="PF07819">
    <property type="entry name" value="PGAP1"/>
    <property type="match status" value="1"/>
</dbReference>
<dbReference type="AlphaFoldDB" id="A0A0C3BCI3"/>
<evidence type="ECO:0000256" key="11">
    <source>
        <dbReference type="SAM" id="MobiDB-lite"/>
    </source>
</evidence>
<evidence type="ECO:0000259" key="13">
    <source>
        <dbReference type="Pfam" id="PF07819"/>
    </source>
</evidence>
<dbReference type="OrthoDB" id="348976at2759"/>
<keyword evidence="9 10" id="KW-0472">Membrane</keyword>
<dbReference type="InterPro" id="IPR012908">
    <property type="entry name" value="PGAP1-ab_dom-like"/>
</dbReference>
<feature type="transmembrane region" description="Helical" evidence="10">
    <location>
        <begin position="793"/>
        <end position="820"/>
    </location>
</feature>
<feature type="domain" description="GPI inositol-deacylase transmembrane" evidence="14">
    <location>
        <begin position="731"/>
        <end position="992"/>
    </location>
</feature>
<feature type="chain" id="PRO_5002161687" description="GPI inositol-deacylase" evidence="12">
    <location>
        <begin position="26"/>
        <end position="1011"/>
    </location>
</feature>
<reference evidence="15 16" key="1">
    <citation type="submission" date="2014-04" db="EMBL/GenBank/DDBJ databases">
        <authorList>
            <consortium name="DOE Joint Genome Institute"/>
            <person name="Kuo A."/>
            <person name="Tarkka M."/>
            <person name="Buscot F."/>
            <person name="Kohler A."/>
            <person name="Nagy L.G."/>
            <person name="Floudas D."/>
            <person name="Copeland A."/>
            <person name="Barry K.W."/>
            <person name="Cichocki N."/>
            <person name="Veneault-Fourrey C."/>
            <person name="LaButti K."/>
            <person name="Lindquist E.A."/>
            <person name="Lipzen A."/>
            <person name="Lundell T."/>
            <person name="Morin E."/>
            <person name="Murat C."/>
            <person name="Sun H."/>
            <person name="Tunlid A."/>
            <person name="Henrissat B."/>
            <person name="Grigoriev I.V."/>
            <person name="Hibbett D.S."/>
            <person name="Martin F."/>
            <person name="Nordberg H.P."/>
            <person name="Cantor M.N."/>
            <person name="Hua S.X."/>
        </authorList>
    </citation>
    <scope>NUCLEOTIDE SEQUENCE [LARGE SCALE GENOMIC DNA]</scope>
    <source>
        <strain evidence="15 16">F 1598</strain>
    </source>
</reference>
<evidence type="ECO:0000256" key="10">
    <source>
        <dbReference type="RuleBase" id="RU365011"/>
    </source>
</evidence>
<dbReference type="InterPro" id="IPR029058">
    <property type="entry name" value="AB_hydrolase_fold"/>
</dbReference>
<dbReference type="GO" id="GO:0006505">
    <property type="term" value="P:GPI anchor metabolic process"/>
    <property type="evidence" value="ECO:0007669"/>
    <property type="project" value="TreeGrafter"/>
</dbReference>
<keyword evidence="4 10" id="KW-0812">Transmembrane</keyword>
<evidence type="ECO:0000313" key="16">
    <source>
        <dbReference type="Proteomes" id="UP000054166"/>
    </source>
</evidence>
<dbReference type="Gene3D" id="3.40.50.1820">
    <property type="entry name" value="alpha/beta hydrolase"/>
    <property type="match status" value="1"/>
</dbReference>
<keyword evidence="8 10" id="KW-1133">Transmembrane helix</keyword>
<feature type="signal peptide" evidence="12">
    <location>
        <begin position="1"/>
        <end position="25"/>
    </location>
</feature>
<name>A0A0C3BCI3_PILCF</name>
<sequence length="1011" mass="110343">MSHILTTLIALLSLILTFTFYLASTDIPQTLSPQGCRMSWMSPSYILQSGFNSSWSPLAERYSLWLYREVGWEGTPVNGVPVLFIPGNAGSSRQVRSIAASATRQFYQSPYVVSGEFAGRAVKPLDFYAGPPAGLDRYDHAALVVRYIVTFGSHATICPALVEFNEDLSAFHGPTLDSQISYSSRAIPYILSHYPPNTSIIIMGHSMGGIVGTSLLPSADISAVITMSTPHTLPPARFDSRIDRIYARNQHILRTDSTPILSLCGGATDIMIPSESCILPTVQNNTTESIFRRTVFTSALEGSWTGVGHLEMVWCHQVRWRVARAALELGESSSIRARVTALDRWLRDGNSLPTLTRVPQNDLSLADSASYEILPADIHLILKRPQGSRTCLLPVPSSSSGFPSKFVLYVSEGSIPPVSPQHPNFLRVSVYNCHRQKLSKSSTPTNSLDPPSCTTLAPSALNLLPNPIPGKPFPVPEEGSDESEGVVLFEADVQPSDPEPMWVAVHTEGANNAGWIVGGFSPPQDNGGVVTSKARPIDPFLGKLSIQLPASDRGVTLRTEVKIINLLSSALIVYRITPTFGPTLPTQADSTCAGSLFAPLLMQTSYPSETHYFPLVHSPPRALLLHAHNSGPYVPDSSRGLNFTIYSSGSSGCMTGVDIQIDWWSTFGRWGSRYMMTVLSWAVGVVALVLFEVWEAADNMSLQNSLTMFISGRFIMLLIGSFVVACLPLPTNYYLGNKGEPLLAPIAPVILFVIAGLVQVSCWMLDILIWIIGRIESMFSRQQSAGLGYRGTLVSMCLVLMLIFLFVPWQVAFLGCWAIHLHTCATLRAKPIALDPGPAISLIDWSRQEANNNPSTQSGSTARLANQSPSTTNPQPLSLHGHHLNMHILLLMTWLLPFVAPVLAVWVRTLMTAGFTVPFDGDHNFLNVAPFLLLVDSISSSRGPNVRGRAWENHAVRWSFFVLAMVAIFPGPRTVYRVFDIANIVAALIVIIPLLRTLGVSLPIMMTTSGR</sequence>
<dbReference type="GO" id="GO:0050185">
    <property type="term" value="F:phosphatidylinositol deacylase activity"/>
    <property type="evidence" value="ECO:0007669"/>
    <property type="project" value="TreeGrafter"/>
</dbReference>
<feature type="transmembrane region" description="Helical" evidence="10">
    <location>
        <begin position="886"/>
        <end position="907"/>
    </location>
</feature>
<comment type="similarity">
    <text evidence="2 10">Belongs to the GPI inositol-deacylase family.</text>
</comment>
<evidence type="ECO:0000313" key="15">
    <source>
        <dbReference type="EMBL" id="KIM75032.1"/>
    </source>
</evidence>
<keyword evidence="6 10" id="KW-0256">Endoplasmic reticulum</keyword>
<comment type="function">
    <text evidence="10">Involved in inositol deacylation of GPI-anchored proteins which plays important roles in the quality control and ER-associated degradation of GPI-anchored proteins.</text>
</comment>
<dbReference type="HOGENOM" id="CLU_006103_0_0_1"/>
<keyword evidence="7 10" id="KW-0653">Protein transport</keyword>
<feature type="region of interest" description="Disordered" evidence="11">
    <location>
        <begin position="851"/>
        <end position="876"/>
    </location>
</feature>
<gene>
    <name evidence="15" type="ORF">PILCRDRAFT_13970</name>
</gene>
<dbReference type="GO" id="GO:0005789">
    <property type="term" value="C:endoplasmic reticulum membrane"/>
    <property type="evidence" value="ECO:0007669"/>
    <property type="project" value="UniProtKB-SubCell"/>
</dbReference>
<keyword evidence="12" id="KW-0732">Signal</keyword>
<feature type="domain" description="GPI inositol-deacylase PGAP1-like alpha/beta" evidence="13">
    <location>
        <begin position="77"/>
        <end position="328"/>
    </location>
</feature>
<evidence type="ECO:0000256" key="9">
    <source>
        <dbReference type="ARBA" id="ARBA00023136"/>
    </source>
</evidence>
<evidence type="ECO:0000256" key="12">
    <source>
        <dbReference type="SAM" id="SignalP"/>
    </source>
</evidence>
<evidence type="ECO:0000256" key="8">
    <source>
        <dbReference type="ARBA" id="ARBA00022989"/>
    </source>
</evidence>
<comment type="subcellular location">
    <subcellularLocation>
        <location evidence="1">Endoplasmic reticulum membrane</location>
        <topology evidence="1">Multi-pass membrane protein</topology>
    </subcellularLocation>
</comment>
<feature type="transmembrane region" description="Helical" evidence="10">
    <location>
        <begin position="742"/>
        <end position="772"/>
    </location>
</feature>
<evidence type="ECO:0000256" key="3">
    <source>
        <dbReference type="ARBA" id="ARBA00022448"/>
    </source>
</evidence>
<keyword evidence="3 10" id="KW-0813">Transport</keyword>
<dbReference type="GO" id="GO:0015031">
    <property type="term" value="P:protein transport"/>
    <property type="evidence" value="ECO:0007669"/>
    <property type="project" value="UniProtKB-KW"/>
</dbReference>
<protein>
    <recommendedName>
        <fullName evidence="10">GPI inositol-deacylase</fullName>
        <ecNumber evidence="10">3.1.-.-</ecNumber>
    </recommendedName>
</protein>
<keyword evidence="5 10" id="KW-0378">Hydrolase</keyword>
<dbReference type="PANTHER" id="PTHR15495">
    <property type="entry name" value="NEGATIVE REGULATOR OF VESICLE FORMATION-RELATED"/>
    <property type="match status" value="1"/>
</dbReference>
<dbReference type="EC" id="3.1.-.-" evidence="10"/>
<dbReference type="PANTHER" id="PTHR15495:SF7">
    <property type="entry name" value="GPI INOSITOL-DEACYLASE"/>
    <property type="match status" value="1"/>
</dbReference>
<keyword evidence="16" id="KW-1185">Reference proteome</keyword>
<feature type="transmembrane region" description="Helical" evidence="10">
    <location>
        <begin position="706"/>
        <end position="730"/>
    </location>
</feature>
<reference evidence="16" key="2">
    <citation type="submission" date="2015-01" db="EMBL/GenBank/DDBJ databases">
        <title>Evolutionary Origins and Diversification of the Mycorrhizal Mutualists.</title>
        <authorList>
            <consortium name="DOE Joint Genome Institute"/>
            <consortium name="Mycorrhizal Genomics Consortium"/>
            <person name="Kohler A."/>
            <person name="Kuo A."/>
            <person name="Nagy L.G."/>
            <person name="Floudas D."/>
            <person name="Copeland A."/>
            <person name="Barry K.W."/>
            <person name="Cichocki N."/>
            <person name="Veneault-Fourrey C."/>
            <person name="LaButti K."/>
            <person name="Lindquist E.A."/>
            <person name="Lipzen A."/>
            <person name="Lundell T."/>
            <person name="Morin E."/>
            <person name="Murat C."/>
            <person name="Riley R."/>
            <person name="Ohm R."/>
            <person name="Sun H."/>
            <person name="Tunlid A."/>
            <person name="Henrissat B."/>
            <person name="Grigoriev I.V."/>
            <person name="Hibbett D.S."/>
            <person name="Martin F."/>
        </authorList>
    </citation>
    <scope>NUCLEOTIDE SEQUENCE [LARGE SCALE GENOMIC DNA]</scope>
    <source>
        <strain evidence="16">F 1598</strain>
    </source>
</reference>
<proteinExistence type="inferred from homology"/>
<dbReference type="STRING" id="765440.A0A0C3BCI3"/>
<evidence type="ECO:0000256" key="2">
    <source>
        <dbReference type="ARBA" id="ARBA00006931"/>
    </source>
</evidence>
<dbReference type="InterPro" id="IPR039529">
    <property type="entry name" value="PGAP1/BST1"/>
</dbReference>
<dbReference type="InParanoid" id="A0A0C3BCI3"/>